<evidence type="ECO:0000259" key="6">
    <source>
        <dbReference type="PROSITE" id="PS50885"/>
    </source>
</evidence>
<dbReference type="PROSITE" id="PS50885">
    <property type="entry name" value="HAMP"/>
    <property type="match status" value="1"/>
</dbReference>
<dbReference type="InterPro" id="IPR003660">
    <property type="entry name" value="HAMP_dom"/>
</dbReference>
<evidence type="ECO:0000313" key="7">
    <source>
        <dbReference type="EMBL" id="MFC3714305.1"/>
    </source>
</evidence>
<gene>
    <name evidence="7" type="ORF">ACFOMD_17180</name>
</gene>
<keyword evidence="4" id="KW-0472">Membrane</keyword>
<dbReference type="PRINTS" id="PR00260">
    <property type="entry name" value="CHEMTRNSDUCR"/>
</dbReference>
<organism evidence="7 8">
    <name type="scientific">Sphingoaurantiacus capsulatus</name>
    <dbReference type="NCBI Taxonomy" id="1771310"/>
    <lineage>
        <taxon>Bacteria</taxon>
        <taxon>Pseudomonadati</taxon>
        <taxon>Pseudomonadota</taxon>
        <taxon>Alphaproteobacteria</taxon>
        <taxon>Sphingomonadales</taxon>
        <taxon>Sphingosinicellaceae</taxon>
        <taxon>Sphingoaurantiacus</taxon>
    </lineage>
</organism>
<dbReference type="PANTHER" id="PTHR32089:SF112">
    <property type="entry name" value="LYSOZYME-LIKE PROTEIN-RELATED"/>
    <property type="match status" value="1"/>
</dbReference>
<comment type="caution">
    <text evidence="7">The sequence shown here is derived from an EMBL/GenBank/DDBJ whole genome shotgun (WGS) entry which is preliminary data.</text>
</comment>
<proteinExistence type="inferred from homology"/>
<keyword evidence="8" id="KW-1185">Reference proteome</keyword>
<dbReference type="Gene3D" id="6.10.340.10">
    <property type="match status" value="1"/>
</dbReference>
<keyword evidence="1 3" id="KW-0807">Transducer</keyword>
<dbReference type="Proteomes" id="UP001595615">
    <property type="component" value="Unassembled WGS sequence"/>
</dbReference>
<dbReference type="InterPro" id="IPR004089">
    <property type="entry name" value="MCPsignal_dom"/>
</dbReference>
<name>A0ABV7XFS6_9SPHN</name>
<reference evidence="8" key="1">
    <citation type="journal article" date="2019" name="Int. J. Syst. Evol. Microbiol.">
        <title>The Global Catalogue of Microorganisms (GCM) 10K type strain sequencing project: providing services to taxonomists for standard genome sequencing and annotation.</title>
        <authorList>
            <consortium name="The Broad Institute Genomics Platform"/>
            <consortium name="The Broad Institute Genome Sequencing Center for Infectious Disease"/>
            <person name="Wu L."/>
            <person name="Ma J."/>
        </authorList>
    </citation>
    <scope>NUCLEOTIDE SEQUENCE [LARGE SCALE GENOMIC DNA]</scope>
    <source>
        <strain evidence="8">KCTC 42644</strain>
    </source>
</reference>
<protein>
    <submittedName>
        <fullName evidence="7">Methyl-accepting chemotaxis protein</fullName>
    </submittedName>
</protein>
<dbReference type="SMART" id="SM00283">
    <property type="entry name" value="MA"/>
    <property type="match status" value="1"/>
</dbReference>
<keyword evidence="4" id="KW-1133">Transmembrane helix</keyword>
<evidence type="ECO:0000256" key="2">
    <source>
        <dbReference type="ARBA" id="ARBA00029447"/>
    </source>
</evidence>
<dbReference type="RefSeq" id="WP_380863664.1">
    <property type="nucleotide sequence ID" value="NZ_JBHRXV010000013.1"/>
</dbReference>
<dbReference type="Gene3D" id="1.10.287.950">
    <property type="entry name" value="Methyl-accepting chemotaxis protein"/>
    <property type="match status" value="1"/>
</dbReference>
<evidence type="ECO:0000256" key="3">
    <source>
        <dbReference type="PROSITE-ProRule" id="PRU00284"/>
    </source>
</evidence>
<dbReference type="PROSITE" id="PS50111">
    <property type="entry name" value="CHEMOTAXIS_TRANSDUC_2"/>
    <property type="match status" value="1"/>
</dbReference>
<feature type="transmembrane region" description="Helical" evidence="4">
    <location>
        <begin position="197"/>
        <end position="220"/>
    </location>
</feature>
<dbReference type="PANTHER" id="PTHR32089">
    <property type="entry name" value="METHYL-ACCEPTING CHEMOTAXIS PROTEIN MCPB"/>
    <property type="match status" value="1"/>
</dbReference>
<dbReference type="Pfam" id="PF00672">
    <property type="entry name" value="HAMP"/>
    <property type="match status" value="1"/>
</dbReference>
<comment type="similarity">
    <text evidence="2">Belongs to the methyl-accepting chemotaxis (MCP) protein family.</text>
</comment>
<keyword evidence="4" id="KW-0812">Transmembrane</keyword>
<dbReference type="Pfam" id="PF00015">
    <property type="entry name" value="MCPsignal"/>
    <property type="match status" value="1"/>
</dbReference>
<sequence>MRMPPILRRLRQRQWSSIRLRMLVVVGVLLGSQALLAAYVVHTVARSRAMVESIRRDQVEPLDELKTLSDAYAFSVVNVAHKVRNGNMSAGSGLSAIADAEKLIGERWTEYRKRQVPADQQALAAAVEQSKARADATVDRLADILVAGNADRLDFFVTGELYAGIDPLATAVTELAAQTRGRALATQRRADIELTRALWVAAGLVLASLAIGFASILAVMHGVSRPLHELAAALARYAAGQRAEVPGLDRRDEIGEIARAIDHAQNAVDAARAQEVEADQRLRQRETEIAEERSARAAQLEAAFAGFERDASVVAESLVAASQQLRGAAGGMADRAVVNRREATASAAAATQASQLVRTTVDGSEALVTSIDAIKRRVDDTSRAVDTARARTRQCRDRMGDLENVVDEIGDVLDLITGIAAQTHLLALNATIEAARAGAAGRGFSVVAVEVKRLAAQSEEAARTIAGRVAEIRAATGQAVAATGDIDRLVNGVDEAAGLIRGAVAEQSRSTQDIAEAMAQIAGASGEVAHNLDGISHRAAAAERQATEFSTMADDIGRQSERLLGGVQALVTAARGC</sequence>
<accession>A0ABV7XFS6</accession>
<dbReference type="SMART" id="SM00304">
    <property type="entry name" value="HAMP"/>
    <property type="match status" value="1"/>
</dbReference>
<evidence type="ECO:0000313" key="8">
    <source>
        <dbReference type="Proteomes" id="UP001595615"/>
    </source>
</evidence>
<feature type="domain" description="Methyl-accepting transducer" evidence="5">
    <location>
        <begin position="314"/>
        <end position="564"/>
    </location>
</feature>
<dbReference type="SUPFAM" id="SSF58104">
    <property type="entry name" value="Methyl-accepting chemotaxis protein (MCP) signaling domain"/>
    <property type="match status" value="1"/>
</dbReference>
<feature type="domain" description="HAMP" evidence="6">
    <location>
        <begin position="221"/>
        <end position="273"/>
    </location>
</feature>
<evidence type="ECO:0000256" key="1">
    <source>
        <dbReference type="ARBA" id="ARBA00023224"/>
    </source>
</evidence>
<dbReference type="EMBL" id="JBHRXV010000013">
    <property type="protein sequence ID" value="MFC3714305.1"/>
    <property type="molecule type" value="Genomic_DNA"/>
</dbReference>
<evidence type="ECO:0000259" key="5">
    <source>
        <dbReference type="PROSITE" id="PS50111"/>
    </source>
</evidence>
<dbReference type="InterPro" id="IPR004090">
    <property type="entry name" value="Chemotax_Me-accpt_rcpt"/>
</dbReference>
<evidence type="ECO:0000256" key="4">
    <source>
        <dbReference type="SAM" id="Phobius"/>
    </source>
</evidence>